<dbReference type="SMART" id="SM00388">
    <property type="entry name" value="HisKA"/>
    <property type="match status" value="1"/>
</dbReference>
<dbReference type="PROSITE" id="PS50109">
    <property type="entry name" value="HIS_KIN"/>
    <property type="match status" value="1"/>
</dbReference>
<keyword evidence="3" id="KW-0597">Phosphoprotein</keyword>
<dbReference type="PRINTS" id="PR00344">
    <property type="entry name" value="BCTRLSENSOR"/>
</dbReference>
<protein>
    <recommendedName>
        <fullName evidence="2">histidine kinase</fullName>
        <ecNumber evidence="2">2.7.13.3</ecNumber>
    </recommendedName>
</protein>
<dbReference type="SUPFAM" id="SSF55874">
    <property type="entry name" value="ATPase domain of HSP90 chaperone/DNA topoisomerase II/histidine kinase"/>
    <property type="match status" value="1"/>
</dbReference>
<dbReference type="PANTHER" id="PTHR45453">
    <property type="entry name" value="PHOSPHATE REGULON SENSOR PROTEIN PHOR"/>
    <property type="match status" value="1"/>
</dbReference>
<dbReference type="InterPro" id="IPR036097">
    <property type="entry name" value="HisK_dim/P_sf"/>
</dbReference>
<feature type="transmembrane region" description="Helical" evidence="7">
    <location>
        <begin position="12"/>
        <end position="30"/>
    </location>
</feature>
<keyword evidence="7" id="KW-0812">Transmembrane</keyword>
<dbReference type="GO" id="GO:0000155">
    <property type="term" value="F:phosphorelay sensor kinase activity"/>
    <property type="evidence" value="ECO:0007669"/>
    <property type="project" value="InterPro"/>
</dbReference>
<evidence type="ECO:0000256" key="4">
    <source>
        <dbReference type="ARBA" id="ARBA00022679"/>
    </source>
</evidence>
<dbReference type="CDD" id="cd00075">
    <property type="entry name" value="HATPase"/>
    <property type="match status" value="1"/>
</dbReference>
<evidence type="ECO:0000256" key="7">
    <source>
        <dbReference type="SAM" id="Phobius"/>
    </source>
</evidence>
<name>A0A3M9N9V5_9BACT</name>
<dbReference type="Gene3D" id="3.30.565.10">
    <property type="entry name" value="Histidine kinase-like ATPase, C-terminal domain"/>
    <property type="match status" value="1"/>
</dbReference>
<reference evidence="9 10" key="1">
    <citation type="submission" date="2018-11" db="EMBL/GenBank/DDBJ databases">
        <title>Draft genome sequence of Ferruginibacter sp. BO-59.</title>
        <authorList>
            <person name="Im W.T."/>
        </authorList>
    </citation>
    <scope>NUCLEOTIDE SEQUENCE [LARGE SCALE GENOMIC DNA]</scope>
    <source>
        <strain evidence="9 10">BO-59</strain>
    </source>
</reference>
<dbReference type="GO" id="GO:0004721">
    <property type="term" value="F:phosphoprotein phosphatase activity"/>
    <property type="evidence" value="ECO:0007669"/>
    <property type="project" value="TreeGrafter"/>
</dbReference>
<evidence type="ECO:0000313" key="10">
    <source>
        <dbReference type="Proteomes" id="UP000267223"/>
    </source>
</evidence>
<dbReference type="InterPro" id="IPR004358">
    <property type="entry name" value="Sig_transdc_His_kin-like_C"/>
</dbReference>
<evidence type="ECO:0000313" key="9">
    <source>
        <dbReference type="EMBL" id="RNI34175.1"/>
    </source>
</evidence>
<dbReference type="InterPro" id="IPR050351">
    <property type="entry name" value="BphY/WalK/GraS-like"/>
</dbReference>
<dbReference type="InterPro" id="IPR003661">
    <property type="entry name" value="HisK_dim/P_dom"/>
</dbReference>
<gene>
    <name evidence="9" type="ORF">EFY79_15840</name>
</gene>
<keyword evidence="6" id="KW-0902">Two-component regulatory system</keyword>
<evidence type="ECO:0000256" key="5">
    <source>
        <dbReference type="ARBA" id="ARBA00022777"/>
    </source>
</evidence>
<keyword evidence="5 9" id="KW-0418">Kinase</keyword>
<dbReference type="InterPro" id="IPR036890">
    <property type="entry name" value="HATPase_C_sf"/>
</dbReference>
<feature type="domain" description="Histidine kinase" evidence="8">
    <location>
        <begin position="128"/>
        <end position="348"/>
    </location>
</feature>
<dbReference type="Pfam" id="PF02518">
    <property type="entry name" value="HATPase_c"/>
    <property type="match status" value="1"/>
</dbReference>
<dbReference type="EC" id="2.7.13.3" evidence="2"/>
<dbReference type="RefSeq" id="WP_123121717.1">
    <property type="nucleotide sequence ID" value="NZ_RJJR01000014.1"/>
</dbReference>
<keyword evidence="4" id="KW-0808">Transferase</keyword>
<organism evidence="9 10">
    <name type="scientific">Hanamia caeni</name>
    <dbReference type="NCBI Taxonomy" id="2294116"/>
    <lineage>
        <taxon>Bacteria</taxon>
        <taxon>Pseudomonadati</taxon>
        <taxon>Bacteroidota</taxon>
        <taxon>Chitinophagia</taxon>
        <taxon>Chitinophagales</taxon>
        <taxon>Chitinophagaceae</taxon>
        <taxon>Hanamia</taxon>
    </lineage>
</organism>
<evidence type="ECO:0000256" key="3">
    <source>
        <dbReference type="ARBA" id="ARBA00022553"/>
    </source>
</evidence>
<dbReference type="SMART" id="SM00387">
    <property type="entry name" value="HATPase_c"/>
    <property type="match status" value="1"/>
</dbReference>
<evidence type="ECO:0000256" key="1">
    <source>
        <dbReference type="ARBA" id="ARBA00000085"/>
    </source>
</evidence>
<dbReference type="FunFam" id="3.30.565.10:FF:000006">
    <property type="entry name" value="Sensor histidine kinase WalK"/>
    <property type="match status" value="1"/>
</dbReference>
<dbReference type="InterPro" id="IPR005467">
    <property type="entry name" value="His_kinase_dom"/>
</dbReference>
<keyword evidence="10" id="KW-1185">Reference proteome</keyword>
<evidence type="ECO:0000256" key="6">
    <source>
        <dbReference type="ARBA" id="ARBA00023012"/>
    </source>
</evidence>
<accession>A0A3M9N9V5</accession>
<sequence>MSKFGNFSPKKLSFFTALLLSVPVGLGFLWVSRDIISGSIAFVLNFVLTYILISYVFDNFIYRKIKLIYKFIFNTKASKKEEMYHKYILPKKSIEEVREDVEKWASQKKEEIAVLKNNEIYRKEFLQNLSHEFKTPVFSVLGYVETLLDGAMNQPELAEKFLQNTHKNITRIVELIKDLDEITELESGEKSLLKEPFIIQEVIKEVFDSLSIEISKNNIRTAIKRGSEAPVWVYADKGKINRVLTNLIQNSIKYSKHEGNIIASVYKTEEKKVLIEISDDGIGIAEQSLPRIFERFYRTETGRSRNAGGSGLGLSICKHTIEAHGETIHARSKPEIGTTIGFTLAEAHKLK</sequence>
<evidence type="ECO:0000256" key="2">
    <source>
        <dbReference type="ARBA" id="ARBA00012438"/>
    </source>
</evidence>
<feature type="transmembrane region" description="Helical" evidence="7">
    <location>
        <begin position="36"/>
        <end position="57"/>
    </location>
</feature>
<evidence type="ECO:0000259" key="8">
    <source>
        <dbReference type="PROSITE" id="PS50109"/>
    </source>
</evidence>
<dbReference type="Proteomes" id="UP000267223">
    <property type="component" value="Unassembled WGS sequence"/>
</dbReference>
<comment type="caution">
    <text evidence="9">The sequence shown here is derived from an EMBL/GenBank/DDBJ whole genome shotgun (WGS) entry which is preliminary data.</text>
</comment>
<comment type="catalytic activity">
    <reaction evidence="1">
        <text>ATP + protein L-histidine = ADP + protein N-phospho-L-histidine.</text>
        <dbReference type="EC" id="2.7.13.3"/>
    </reaction>
</comment>
<dbReference type="AlphaFoldDB" id="A0A3M9N9V5"/>
<dbReference type="GO" id="GO:0005886">
    <property type="term" value="C:plasma membrane"/>
    <property type="evidence" value="ECO:0007669"/>
    <property type="project" value="TreeGrafter"/>
</dbReference>
<dbReference type="PANTHER" id="PTHR45453:SF1">
    <property type="entry name" value="PHOSPHATE REGULON SENSOR PROTEIN PHOR"/>
    <property type="match status" value="1"/>
</dbReference>
<dbReference type="CDD" id="cd00082">
    <property type="entry name" value="HisKA"/>
    <property type="match status" value="1"/>
</dbReference>
<dbReference type="SUPFAM" id="SSF47384">
    <property type="entry name" value="Homodimeric domain of signal transducing histidine kinase"/>
    <property type="match status" value="1"/>
</dbReference>
<dbReference type="InterPro" id="IPR003594">
    <property type="entry name" value="HATPase_dom"/>
</dbReference>
<keyword evidence="7" id="KW-0472">Membrane</keyword>
<dbReference type="EMBL" id="RJJR01000014">
    <property type="protein sequence ID" value="RNI34175.1"/>
    <property type="molecule type" value="Genomic_DNA"/>
</dbReference>
<dbReference type="GO" id="GO:0016036">
    <property type="term" value="P:cellular response to phosphate starvation"/>
    <property type="evidence" value="ECO:0007669"/>
    <property type="project" value="TreeGrafter"/>
</dbReference>
<dbReference type="OrthoDB" id="9804645at2"/>
<dbReference type="Gene3D" id="1.10.287.130">
    <property type="match status" value="1"/>
</dbReference>
<proteinExistence type="predicted"/>
<dbReference type="Pfam" id="PF00512">
    <property type="entry name" value="HisKA"/>
    <property type="match status" value="1"/>
</dbReference>
<keyword evidence="7" id="KW-1133">Transmembrane helix</keyword>